<dbReference type="Proteomes" id="UP001431783">
    <property type="component" value="Unassembled WGS sequence"/>
</dbReference>
<accession>A0AAW1U561</accession>
<protein>
    <submittedName>
        <fullName evidence="1">Uncharacterized protein</fullName>
    </submittedName>
</protein>
<reference evidence="1 2" key="1">
    <citation type="submission" date="2023-03" db="EMBL/GenBank/DDBJ databases">
        <title>Genome insight into feeding habits of ladybird beetles.</title>
        <authorList>
            <person name="Li H.-S."/>
            <person name="Huang Y.-H."/>
            <person name="Pang H."/>
        </authorList>
    </citation>
    <scope>NUCLEOTIDE SEQUENCE [LARGE SCALE GENOMIC DNA]</scope>
    <source>
        <strain evidence="1">SYSU_2023b</strain>
        <tissue evidence="1">Whole body</tissue>
    </source>
</reference>
<gene>
    <name evidence="1" type="ORF">WA026_007648</name>
</gene>
<proteinExistence type="predicted"/>
<dbReference type="AlphaFoldDB" id="A0AAW1U561"/>
<name>A0AAW1U561_9CUCU</name>
<comment type="caution">
    <text evidence="1">The sequence shown here is derived from an EMBL/GenBank/DDBJ whole genome shotgun (WGS) entry which is preliminary data.</text>
</comment>
<evidence type="ECO:0000313" key="1">
    <source>
        <dbReference type="EMBL" id="KAK9875255.1"/>
    </source>
</evidence>
<keyword evidence="2" id="KW-1185">Reference proteome</keyword>
<sequence length="82" mass="9348">MCRQIDTGRSPRANTPDSELFTYTEMGKRDAAVDNNAGGRIIQMNSACERRFNEQRDIRPVLTDRNRRTLITSSPGKQNAYN</sequence>
<evidence type="ECO:0000313" key="2">
    <source>
        <dbReference type="Proteomes" id="UP001431783"/>
    </source>
</evidence>
<dbReference type="EMBL" id="JARQZJ010000033">
    <property type="protein sequence ID" value="KAK9875255.1"/>
    <property type="molecule type" value="Genomic_DNA"/>
</dbReference>
<organism evidence="1 2">
    <name type="scientific">Henosepilachna vigintioctopunctata</name>
    <dbReference type="NCBI Taxonomy" id="420089"/>
    <lineage>
        <taxon>Eukaryota</taxon>
        <taxon>Metazoa</taxon>
        <taxon>Ecdysozoa</taxon>
        <taxon>Arthropoda</taxon>
        <taxon>Hexapoda</taxon>
        <taxon>Insecta</taxon>
        <taxon>Pterygota</taxon>
        <taxon>Neoptera</taxon>
        <taxon>Endopterygota</taxon>
        <taxon>Coleoptera</taxon>
        <taxon>Polyphaga</taxon>
        <taxon>Cucujiformia</taxon>
        <taxon>Coccinelloidea</taxon>
        <taxon>Coccinellidae</taxon>
        <taxon>Epilachninae</taxon>
        <taxon>Epilachnini</taxon>
        <taxon>Henosepilachna</taxon>
    </lineage>
</organism>